<dbReference type="InterPro" id="IPR055282">
    <property type="entry name" value="PPI1-4"/>
</dbReference>
<evidence type="ECO:0000256" key="7">
    <source>
        <dbReference type="ARBA" id="ARBA00023054"/>
    </source>
</evidence>
<evidence type="ECO:0000256" key="6">
    <source>
        <dbReference type="ARBA" id="ARBA00022989"/>
    </source>
</evidence>
<feature type="region of interest" description="Disordered" evidence="10">
    <location>
        <begin position="243"/>
        <end position="357"/>
    </location>
</feature>
<evidence type="ECO:0000256" key="3">
    <source>
        <dbReference type="ARBA" id="ARBA00022475"/>
    </source>
</evidence>
<evidence type="ECO:0000313" key="13">
    <source>
        <dbReference type="Proteomes" id="UP000694005"/>
    </source>
</evidence>
<evidence type="ECO:0008006" key="14">
    <source>
        <dbReference type="Google" id="ProtNLM"/>
    </source>
</evidence>
<accession>A0A8D9G5C0</accession>
<dbReference type="Proteomes" id="UP000694005">
    <property type="component" value="Chromosome A06"/>
</dbReference>
<proteinExistence type="inferred from homology"/>
<evidence type="ECO:0000256" key="1">
    <source>
        <dbReference type="ARBA" id="ARBA00004162"/>
    </source>
</evidence>
<name>A0A8D9G5C0_BRACM</name>
<evidence type="ECO:0000256" key="4">
    <source>
        <dbReference type="ARBA" id="ARBA00022692"/>
    </source>
</evidence>
<keyword evidence="5" id="KW-0256">Endoplasmic reticulum</keyword>
<feature type="transmembrane region" description="Helical" evidence="11">
    <location>
        <begin position="393"/>
        <end position="416"/>
    </location>
</feature>
<evidence type="ECO:0000256" key="5">
    <source>
        <dbReference type="ARBA" id="ARBA00022824"/>
    </source>
</evidence>
<evidence type="ECO:0000313" key="12">
    <source>
        <dbReference type="EMBL" id="CAG7867887.1"/>
    </source>
</evidence>
<evidence type="ECO:0000256" key="9">
    <source>
        <dbReference type="ARBA" id="ARBA00038080"/>
    </source>
</evidence>
<keyword evidence="7" id="KW-0175">Coiled coil</keyword>
<keyword evidence="4 11" id="KW-0812">Transmembrane</keyword>
<dbReference type="GO" id="GO:0005886">
    <property type="term" value="C:plasma membrane"/>
    <property type="evidence" value="ECO:0007669"/>
    <property type="project" value="UniProtKB-SubCell"/>
</dbReference>
<dbReference type="EMBL" id="LS974622">
    <property type="protein sequence ID" value="CAG7867887.1"/>
    <property type="molecule type" value="Genomic_DNA"/>
</dbReference>
<dbReference type="Gramene" id="A06p01270.2_BraZ1">
    <property type="protein sequence ID" value="A06p01270.2_BraZ1.CDS"/>
    <property type="gene ID" value="A06g01270.2_BraZ1"/>
</dbReference>
<dbReference type="GO" id="GO:0005789">
    <property type="term" value="C:endoplasmic reticulum membrane"/>
    <property type="evidence" value="ECO:0007669"/>
    <property type="project" value="UniProtKB-SubCell"/>
</dbReference>
<keyword evidence="3" id="KW-1003">Cell membrane</keyword>
<dbReference type="PANTHER" id="PTHR32219">
    <property type="entry name" value="RNA-BINDING PROTEIN YLMH-RELATED"/>
    <property type="match status" value="1"/>
</dbReference>
<gene>
    <name evidence="12" type="ORF">BRAPAZ1V2_A06P01270.2</name>
</gene>
<dbReference type="AlphaFoldDB" id="A0A8D9G5C0"/>
<evidence type="ECO:0000256" key="8">
    <source>
        <dbReference type="ARBA" id="ARBA00023136"/>
    </source>
</evidence>
<dbReference type="PANTHER" id="PTHR32219:SF12">
    <property type="entry name" value="PROTON PUMP-INTERACTOR 4"/>
    <property type="match status" value="1"/>
</dbReference>
<feature type="compositionally biased region" description="Basic and acidic residues" evidence="10">
    <location>
        <begin position="318"/>
        <end position="356"/>
    </location>
</feature>
<sequence length="417" mass="48922">MGSTKSLPSLSVLPKHLLEQMGSPVSLCNGGLDARRLVIGDLSSRETTEEEEDYAVFSGEEEEEEEEDGWREDRFCFYFVKQFAYDDPEIKAKIDEADNEIYNCNSERIHIANRLKAKRAEKLSLMSSVDGYNVMSERLSEVEMEMELLDAQMGCVLDQRDRAFERIKLLRVQRDKGNAAFFQSRAVMKKAIELAACGNFRDLEELAYSEVDKFMSRWNNDKAFRDDYKKRILPSLEERKVRRNEQIRSSECDEDTENRDETAIELKRFSSEEEEESDKEALKEKRREEQLEKAKLAMERKRKLHEKAAAKAARRAKKEAEKKLKELEKRAKKKKELERRPETVTEPSEPEKEKPLNGRSVCWNQRSLRYRHHKKGNENVPKAILKRRRAYRLWVWSVSSAALALPLALFIVFFYVR</sequence>
<comment type="similarity">
    <text evidence="9">Belongs to the plant Proton pump-interactor protein family.</text>
</comment>
<evidence type="ECO:0000256" key="2">
    <source>
        <dbReference type="ARBA" id="ARBA00004389"/>
    </source>
</evidence>
<comment type="subcellular location">
    <subcellularLocation>
        <location evidence="1">Cell membrane</location>
        <topology evidence="1">Single-pass membrane protein</topology>
    </subcellularLocation>
    <subcellularLocation>
        <location evidence="2">Endoplasmic reticulum membrane</location>
        <topology evidence="2">Single-pass membrane protein</topology>
    </subcellularLocation>
</comment>
<protein>
    <recommendedName>
        <fullName evidence="14">Proton pump-interactor 4</fullName>
    </recommendedName>
</protein>
<reference evidence="12 13" key="1">
    <citation type="submission" date="2021-07" db="EMBL/GenBank/DDBJ databases">
        <authorList>
            <consortium name="Genoscope - CEA"/>
            <person name="William W."/>
        </authorList>
    </citation>
    <scope>NUCLEOTIDE SEQUENCE [LARGE SCALE GENOMIC DNA]</scope>
</reference>
<evidence type="ECO:0000256" key="11">
    <source>
        <dbReference type="SAM" id="Phobius"/>
    </source>
</evidence>
<keyword evidence="6 11" id="KW-1133">Transmembrane helix</keyword>
<organism evidence="12 13">
    <name type="scientific">Brassica campestris</name>
    <name type="common">Field mustard</name>
    <dbReference type="NCBI Taxonomy" id="3711"/>
    <lineage>
        <taxon>Eukaryota</taxon>
        <taxon>Viridiplantae</taxon>
        <taxon>Streptophyta</taxon>
        <taxon>Embryophyta</taxon>
        <taxon>Tracheophyta</taxon>
        <taxon>Spermatophyta</taxon>
        <taxon>Magnoliopsida</taxon>
        <taxon>eudicotyledons</taxon>
        <taxon>Gunneridae</taxon>
        <taxon>Pentapetalae</taxon>
        <taxon>rosids</taxon>
        <taxon>malvids</taxon>
        <taxon>Brassicales</taxon>
        <taxon>Brassicaceae</taxon>
        <taxon>Brassiceae</taxon>
        <taxon>Brassica</taxon>
    </lineage>
</organism>
<feature type="compositionally biased region" description="Basic and acidic residues" evidence="10">
    <location>
        <begin position="279"/>
        <end position="299"/>
    </location>
</feature>
<keyword evidence="8 11" id="KW-0472">Membrane</keyword>
<feature type="compositionally biased region" description="Basic and acidic residues" evidence="10">
    <location>
        <begin position="259"/>
        <end position="271"/>
    </location>
</feature>
<evidence type="ECO:0000256" key="10">
    <source>
        <dbReference type="SAM" id="MobiDB-lite"/>
    </source>
</evidence>